<dbReference type="AlphaFoldDB" id="A0A7W3T4T9"/>
<feature type="region of interest" description="Disordered" evidence="1">
    <location>
        <begin position="35"/>
        <end position="74"/>
    </location>
</feature>
<dbReference type="EMBL" id="VKHS01000390">
    <property type="protein sequence ID" value="MBB0230959.1"/>
    <property type="molecule type" value="Genomic_DNA"/>
</dbReference>
<keyword evidence="3" id="KW-1185">Reference proteome</keyword>
<evidence type="ECO:0000256" key="1">
    <source>
        <dbReference type="SAM" id="MobiDB-lite"/>
    </source>
</evidence>
<dbReference type="RefSeq" id="WP_182664872.1">
    <property type="nucleotide sequence ID" value="NZ_VKHS01000390.1"/>
</dbReference>
<evidence type="ECO:0000313" key="3">
    <source>
        <dbReference type="Proteomes" id="UP000530234"/>
    </source>
</evidence>
<dbReference type="Proteomes" id="UP000530234">
    <property type="component" value="Unassembled WGS sequence"/>
</dbReference>
<name>A0A7W3T4T9_9ACTN</name>
<comment type="caution">
    <text evidence="2">The sequence shown here is derived from an EMBL/GenBank/DDBJ whole genome shotgun (WGS) entry which is preliminary data.</text>
</comment>
<sequence length="160" mass="16499">MTTFRCGRCRTELTGPVRQVPLPDPEDALAPHHMEDGRECPPRMAPGTFAVDPRPYGVPAVENPGPGSPDGVGECVPVDRAVGIVLSPADVRHTSPSPIRVRRSGCCGPSGSDGPNLVCAGCGTEIATEAADCWTAQEVILLATAVRPHGENPGAGTGGR</sequence>
<protein>
    <submittedName>
        <fullName evidence="2">Uncharacterized protein</fullName>
    </submittedName>
</protein>
<accession>A0A7W3T4T9</accession>
<proteinExistence type="predicted"/>
<evidence type="ECO:0000313" key="2">
    <source>
        <dbReference type="EMBL" id="MBB0230959.1"/>
    </source>
</evidence>
<gene>
    <name evidence="2" type="ORF">FOE67_15905</name>
</gene>
<reference evidence="3" key="1">
    <citation type="submission" date="2019-10" db="EMBL/GenBank/DDBJ databases">
        <title>Streptomyces sp. nov., a novel actinobacterium isolated from alkaline environment.</title>
        <authorList>
            <person name="Golinska P."/>
        </authorList>
    </citation>
    <scope>NUCLEOTIDE SEQUENCE [LARGE SCALE GENOMIC DNA]</scope>
    <source>
        <strain evidence="3">DSM 42108</strain>
    </source>
</reference>
<organism evidence="2 3">
    <name type="scientific">Streptomyces calidiresistens</name>
    <dbReference type="NCBI Taxonomy" id="1485586"/>
    <lineage>
        <taxon>Bacteria</taxon>
        <taxon>Bacillati</taxon>
        <taxon>Actinomycetota</taxon>
        <taxon>Actinomycetes</taxon>
        <taxon>Kitasatosporales</taxon>
        <taxon>Streptomycetaceae</taxon>
        <taxon>Streptomyces</taxon>
    </lineage>
</organism>